<keyword evidence="2" id="KW-0732">Signal</keyword>
<reference evidence="3 4" key="1">
    <citation type="journal article" date="2021" name="ISME Commun">
        <title>Automated analysis of genomic sequences facilitates high-throughput and comprehensive description of bacteria.</title>
        <authorList>
            <person name="Hitch T.C.A."/>
        </authorList>
    </citation>
    <scope>NUCLEOTIDE SEQUENCE [LARGE SCALE GENOMIC DNA]</scope>
    <source>
        <strain evidence="3 4">Sanger_109</strain>
    </source>
</reference>
<dbReference type="EMBL" id="JAOQJQ010000005">
    <property type="protein sequence ID" value="MCU6763082.1"/>
    <property type="molecule type" value="Genomic_DNA"/>
</dbReference>
<evidence type="ECO:0000256" key="2">
    <source>
        <dbReference type="SAM" id="SignalP"/>
    </source>
</evidence>
<feature type="coiled-coil region" evidence="1">
    <location>
        <begin position="243"/>
        <end position="277"/>
    </location>
</feature>
<dbReference type="Proteomes" id="UP001652442">
    <property type="component" value="Unassembled WGS sequence"/>
</dbReference>
<evidence type="ECO:0000256" key="1">
    <source>
        <dbReference type="SAM" id="Coils"/>
    </source>
</evidence>
<comment type="caution">
    <text evidence="3">The sequence shown here is derived from an EMBL/GenBank/DDBJ whole genome shotgun (WGS) entry which is preliminary data.</text>
</comment>
<organism evidence="3 4">
    <name type="scientific">Brotonthovivens ammoniilytica</name>
    <dbReference type="NCBI Taxonomy" id="2981725"/>
    <lineage>
        <taxon>Bacteria</taxon>
        <taxon>Bacillati</taxon>
        <taxon>Bacillota</taxon>
        <taxon>Clostridia</taxon>
        <taxon>Lachnospirales</taxon>
        <taxon>Lachnospiraceae</taxon>
        <taxon>Brotonthovivens</taxon>
    </lineage>
</organism>
<sequence length="312" mass="33941">MKKYWKKGFCLLLAGALSVGMGVTSFAKTSDASGNDGEVVVSQGDKPYLALGEDLSAKQRSAVLELLGVKDGSLDDYDVVYISNDQEHKYLDDYIPKSKIGTNALSSVVVLKGDKGSGVNVTTKNINYCTTGMYENAMVTAGMEDAKAIVAAPFEISGTAALVGVIEAYTVMSGEEIDEEQVDAAVNEMVITGEIEEETGKTDQIEGMVAYLKEQVVSGEVKTKSQMKDAIDEAEEKFEVTLTKEQQQKLIELLEKIDDLDLDLDSLKQQAQNIYDKLSDLGMNIDTEALKSEAKGFFARLIQAIKDFFSNL</sequence>
<dbReference type="InterPro" id="IPR009343">
    <property type="entry name" value="DUF1002"/>
</dbReference>
<evidence type="ECO:0000313" key="4">
    <source>
        <dbReference type="Proteomes" id="UP001652442"/>
    </source>
</evidence>
<gene>
    <name evidence="3" type="ORF">OCV88_12215</name>
</gene>
<dbReference type="RefSeq" id="WP_158425737.1">
    <property type="nucleotide sequence ID" value="NZ_JAOQJQ010000005.1"/>
</dbReference>
<evidence type="ECO:0000313" key="3">
    <source>
        <dbReference type="EMBL" id="MCU6763082.1"/>
    </source>
</evidence>
<feature type="signal peptide" evidence="2">
    <location>
        <begin position="1"/>
        <end position="27"/>
    </location>
</feature>
<proteinExistence type="predicted"/>
<name>A0ABT2TN96_9FIRM</name>
<accession>A0ABT2TN96</accession>
<protein>
    <submittedName>
        <fullName evidence="3">DUF1002 domain-containing protein</fullName>
    </submittedName>
</protein>
<dbReference type="Pfam" id="PF06207">
    <property type="entry name" value="DUF1002"/>
    <property type="match status" value="1"/>
</dbReference>
<keyword evidence="1" id="KW-0175">Coiled coil</keyword>
<keyword evidence="4" id="KW-1185">Reference proteome</keyword>
<feature type="chain" id="PRO_5046546876" evidence="2">
    <location>
        <begin position="28"/>
        <end position="312"/>
    </location>
</feature>